<proteinExistence type="predicted"/>
<gene>
    <name evidence="1" type="ORF">C1645_733904</name>
</gene>
<accession>A0A397TBI1</accession>
<evidence type="ECO:0000313" key="1">
    <source>
        <dbReference type="EMBL" id="RIA95600.1"/>
    </source>
</evidence>
<reference evidence="1 2" key="1">
    <citation type="submission" date="2018-06" db="EMBL/GenBank/DDBJ databases">
        <title>Comparative genomics reveals the genomic features of Rhizophagus irregularis, R. cerebriforme, R. diaphanum and Gigaspora rosea, and their symbiotic lifestyle signature.</title>
        <authorList>
            <person name="Morin E."/>
            <person name="San Clemente H."/>
            <person name="Chen E.C.H."/>
            <person name="De La Providencia I."/>
            <person name="Hainaut M."/>
            <person name="Kuo A."/>
            <person name="Kohler A."/>
            <person name="Murat C."/>
            <person name="Tang N."/>
            <person name="Roy S."/>
            <person name="Loubradou J."/>
            <person name="Henrissat B."/>
            <person name="Grigoriev I.V."/>
            <person name="Corradi N."/>
            <person name="Roux C."/>
            <person name="Martin F.M."/>
        </authorList>
    </citation>
    <scope>NUCLEOTIDE SEQUENCE [LARGE SCALE GENOMIC DNA]</scope>
    <source>
        <strain evidence="1 2">DAOM 227022</strain>
    </source>
</reference>
<dbReference type="EMBL" id="QKYT01000058">
    <property type="protein sequence ID" value="RIA95600.1"/>
    <property type="molecule type" value="Genomic_DNA"/>
</dbReference>
<sequence length="150" mass="17181">MANQIAIYQRGIIIGGYEVLTMLHIGLIGGSGFSCRLWMEDFNHNFITYLPPELPGEPGYTYPCDGINKDVKRDLSPPMRNRIATQHTIDNTTTFWFIAEAANWIHDSENYLGGYNRNVCFDLHGDTGYKWHLEETDYDNCVKTRDGPEN</sequence>
<protein>
    <submittedName>
        <fullName evidence="1">Uncharacterized protein</fullName>
    </submittedName>
</protein>
<dbReference type="OrthoDB" id="2303408at2759"/>
<dbReference type="Proteomes" id="UP000265703">
    <property type="component" value="Unassembled WGS sequence"/>
</dbReference>
<dbReference type="AlphaFoldDB" id="A0A397TBI1"/>
<keyword evidence="2" id="KW-1185">Reference proteome</keyword>
<organism evidence="1 2">
    <name type="scientific">Glomus cerebriforme</name>
    <dbReference type="NCBI Taxonomy" id="658196"/>
    <lineage>
        <taxon>Eukaryota</taxon>
        <taxon>Fungi</taxon>
        <taxon>Fungi incertae sedis</taxon>
        <taxon>Mucoromycota</taxon>
        <taxon>Glomeromycotina</taxon>
        <taxon>Glomeromycetes</taxon>
        <taxon>Glomerales</taxon>
        <taxon>Glomeraceae</taxon>
        <taxon>Glomus</taxon>
    </lineage>
</organism>
<evidence type="ECO:0000313" key="2">
    <source>
        <dbReference type="Proteomes" id="UP000265703"/>
    </source>
</evidence>
<comment type="caution">
    <text evidence="1">The sequence shown here is derived from an EMBL/GenBank/DDBJ whole genome shotgun (WGS) entry which is preliminary data.</text>
</comment>
<name>A0A397TBI1_9GLOM</name>